<dbReference type="PROSITE" id="PS50112">
    <property type="entry name" value="PAS"/>
    <property type="match status" value="1"/>
</dbReference>
<evidence type="ECO:0000259" key="9">
    <source>
        <dbReference type="PROSITE" id="PS50109"/>
    </source>
</evidence>
<evidence type="ECO:0000256" key="8">
    <source>
        <dbReference type="ARBA" id="ARBA00023012"/>
    </source>
</evidence>
<organism evidence="11 12">
    <name type="scientific">Altericroceibacterium endophyticum</name>
    <dbReference type="NCBI Taxonomy" id="1808508"/>
    <lineage>
        <taxon>Bacteria</taxon>
        <taxon>Pseudomonadati</taxon>
        <taxon>Pseudomonadota</taxon>
        <taxon>Alphaproteobacteria</taxon>
        <taxon>Sphingomonadales</taxon>
        <taxon>Erythrobacteraceae</taxon>
        <taxon>Altericroceibacterium</taxon>
    </lineage>
</organism>
<evidence type="ECO:0000256" key="7">
    <source>
        <dbReference type="ARBA" id="ARBA00022840"/>
    </source>
</evidence>
<evidence type="ECO:0000256" key="3">
    <source>
        <dbReference type="ARBA" id="ARBA00022553"/>
    </source>
</evidence>
<protein>
    <recommendedName>
        <fullName evidence="2">histidine kinase</fullName>
        <ecNumber evidence="2">2.7.13.3</ecNumber>
    </recommendedName>
</protein>
<dbReference type="EC" id="2.7.13.3" evidence="2"/>
<reference evidence="11 12" key="1">
    <citation type="submission" date="2019-12" db="EMBL/GenBank/DDBJ databases">
        <title>Genomic-based taxomic classification of the family Erythrobacteraceae.</title>
        <authorList>
            <person name="Xu L."/>
        </authorList>
    </citation>
    <scope>NUCLEOTIDE SEQUENCE [LARGE SCALE GENOMIC DNA]</scope>
    <source>
        <strain evidence="11 12">LMG 29518</strain>
    </source>
</reference>
<sequence>MFNSLGIAVLVLRPDLTILRANPAAEQLIGLSARRMEGRGLGAIVRFESERLAGLLAQGDAQIAAHGVATSFHDSALRQIDFVLSPVTGFPGWQLLSMHDTGSSDSLRDTEDLPLRAPAILAHEIKNPLSAIRGAAQLISRKLPDKDKPMAKLIAEEVDRIAKLVDRMQRLGREKPEPVAPCNLHQVLHRARELVEAAGLENVRLTEEFDPSLPPVLANQDSLVQVLINLICNARDACKDGEHPEVTLGTRFVSGFVLNVMRLGRPIRLPIEIRVSDNGPGVPRDLRDHIFEPFVTSKKNGQGLGLALVNKLVRDMNGRITHERDEVHGWTHFRIHLPMVK</sequence>
<dbReference type="InterPro" id="IPR035965">
    <property type="entry name" value="PAS-like_dom_sf"/>
</dbReference>
<dbReference type="Gene3D" id="3.30.565.10">
    <property type="entry name" value="Histidine kinase-like ATPase, C-terminal domain"/>
    <property type="match status" value="1"/>
</dbReference>
<dbReference type="Gene3D" id="1.10.287.130">
    <property type="match status" value="1"/>
</dbReference>
<dbReference type="PANTHER" id="PTHR43065">
    <property type="entry name" value="SENSOR HISTIDINE KINASE"/>
    <property type="match status" value="1"/>
</dbReference>
<dbReference type="EMBL" id="WTYT01000001">
    <property type="protein sequence ID" value="MXO64529.1"/>
    <property type="molecule type" value="Genomic_DNA"/>
</dbReference>
<dbReference type="InterPro" id="IPR013656">
    <property type="entry name" value="PAS_4"/>
</dbReference>
<dbReference type="SUPFAM" id="SSF55785">
    <property type="entry name" value="PYP-like sensor domain (PAS domain)"/>
    <property type="match status" value="1"/>
</dbReference>
<dbReference type="InterPro" id="IPR003661">
    <property type="entry name" value="HisK_dim/P_dom"/>
</dbReference>
<keyword evidence="6 11" id="KW-0418">Kinase</keyword>
<evidence type="ECO:0000313" key="11">
    <source>
        <dbReference type="EMBL" id="MXO64529.1"/>
    </source>
</evidence>
<dbReference type="CDD" id="cd00130">
    <property type="entry name" value="PAS"/>
    <property type="match status" value="1"/>
</dbReference>
<dbReference type="PRINTS" id="PR00344">
    <property type="entry name" value="BCTRLSENSOR"/>
</dbReference>
<dbReference type="InterPro" id="IPR036890">
    <property type="entry name" value="HATPase_C_sf"/>
</dbReference>
<dbReference type="Gene3D" id="3.30.450.20">
    <property type="entry name" value="PAS domain"/>
    <property type="match status" value="1"/>
</dbReference>
<keyword evidence="8" id="KW-0902">Two-component regulatory system</keyword>
<dbReference type="GO" id="GO:0000155">
    <property type="term" value="F:phosphorelay sensor kinase activity"/>
    <property type="evidence" value="ECO:0007669"/>
    <property type="project" value="InterPro"/>
</dbReference>
<dbReference type="Proteomes" id="UP000438476">
    <property type="component" value="Unassembled WGS sequence"/>
</dbReference>
<evidence type="ECO:0000256" key="1">
    <source>
        <dbReference type="ARBA" id="ARBA00000085"/>
    </source>
</evidence>
<evidence type="ECO:0000313" key="12">
    <source>
        <dbReference type="Proteomes" id="UP000438476"/>
    </source>
</evidence>
<dbReference type="GO" id="GO:0005524">
    <property type="term" value="F:ATP binding"/>
    <property type="evidence" value="ECO:0007669"/>
    <property type="project" value="UniProtKB-KW"/>
</dbReference>
<evidence type="ECO:0000256" key="6">
    <source>
        <dbReference type="ARBA" id="ARBA00022777"/>
    </source>
</evidence>
<dbReference type="PROSITE" id="PS50109">
    <property type="entry name" value="HIS_KIN"/>
    <property type="match status" value="1"/>
</dbReference>
<keyword evidence="12" id="KW-1185">Reference proteome</keyword>
<dbReference type="CDD" id="cd00082">
    <property type="entry name" value="HisKA"/>
    <property type="match status" value="1"/>
</dbReference>
<name>A0A6I4T2Y0_9SPHN</name>
<dbReference type="PANTHER" id="PTHR43065:SF10">
    <property type="entry name" value="PEROXIDE STRESS-ACTIVATED HISTIDINE KINASE MAK3"/>
    <property type="match status" value="1"/>
</dbReference>
<dbReference type="Pfam" id="PF08448">
    <property type="entry name" value="PAS_4"/>
    <property type="match status" value="1"/>
</dbReference>
<gene>
    <name evidence="11" type="ORF">GRI91_01990</name>
</gene>
<evidence type="ECO:0000256" key="2">
    <source>
        <dbReference type="ARBA" id="ARBA00012438"/>
    </source>
</evidence>
<keyword evidence="3" id="KW-0597">Phosphoprotein</keyword>
<keyword evidence="5" id="KW-0547">Nucleotide-binding</keyword>
<dbReference type="AlphaFoldDB" id="A0A6I4T2Y0"/>
<dbReference type="InterPro" id="IPR004358">
    <property type="entry name" value="Sig_transdc_His_kin-like_C"/>
</dbReference>
<dbReference type="InterPro" id="IPR036097">
    <property type="entry name" value="HisK_dim/P_sf"/>
</dbReference>
<accession>A0A6I4T2Y0</accession>
<dbReference type="Pfam" id="PF02518">
    <property type="entry name" value="HATPase_c"/>
    <property type="match status" value="1"/>
</dbReference>
<evidence type="ECO:0000256" key="4">
    <source>
        <dbReference type="ARBA" id="ARBA00022679"/>
    </source>
</evidence>
<dbReference type="InterPro" id="IPR003594">
    <property type="entry name" value="HATPase_dom"/>
</dbReference>
<dbReference type="InterPro" id="IPR000014">
    <property type="entry name" value="PAS"/>
</dbReference>
<dbReference type="InterPro" id="IPR005467">
    <property type="entry name" value="His_kinase_dom"/>
</dbReference>
<comment type="caution">
    <text evidence="11">The sequence shown here is derived from an EMBL/GenBank/DDBJ whole genome shotgun (WGS) entry which is preliminary data.</text>
</comment>
<feature type="domain" description="PAS" evidence="10">
    <location>
        <begin position="1"/>
        <end position="39"/>
    </location>
</feature>
<comment type="catalytic activity">
    <reaction evidence="1">
        <text>ATP + protein L-histidine = ADP + protein N-phospho-L-histidine.</text>
        <dbReference type="EC" id="2.7.13.3"/>
    </reaction>
</comment>
<keyword evidence="4" id="KW-0808">Transferase</keyword>
<dbReference type="SUPFAM" id="SSF47384">
    <property type="entry name" value="Homodimeric domain of signal transducing histidine kinase"/>
    <property type="match status" value="1"/>
</dbReference>
<feature type="domain" description="Histidine kinase" evidence="9">
    <location>
        <begin position="120"/>
        <end position="341"/>
    </location>
</feature>
<dbReference type="SMART" id="SM00387">
    <property type="entry name" value="HATPase_c"/>
    <property type="match status" value="1"/>
</dbReference>
<dbReference type="Pfam" id="PF00512">
    <property type="entry name" value="HisKA"/>
    <property type="match status" value="1"/>
</dbReference>
<dbReference type="SMART" id="SM00388">
    <property type="entry name" value="HisKA"/>
    <property type="match status" value="1"/>
</dbReference>
<keyword evidence="7" id="KW-0067">ATP-binding</keyword>
<dbReference type="SUPFAM" id="SSF55874">
    <property type="entry name" value="ATPase domain of HSP90 chaperone/DNA topoisomerase II/histidine kinase"/>
    <property type="match status" value="1"/>
</dbReference>
<evidence type="ECO:0000256" key="5">
    <source>
        <dbReference type="ARBA" id="ARBA00022741"/>
    </source>
</evidence>
<dbReference type="OrthoDB" id="9789238at2"/>
<proteinExistence type="predicted"/>
<evidence type="ECO:0000259" key="10">
    <source>
        <dbReference type="PROSITE" id="PS50112"/>
    </source>
</evidence>